<dbReference type="OrthoDB" id="6147003at2759"/>
<protein>
    <submittedName>
        <fullName evidence="2">Uncharacterized protein</fullName>
    </submittedName>
</protein>
<name>A0A8S9YJI9_9TREM</name>
<proteinExistence type="predicted"/>
<feature type="region of interest" description="Disordered" evidence="1">
    <location>
        <begin position="1"/>
        <end position="41"/>
    </location>
</feature>
<feature type="compositionally biased region" description="Low complexity" evidence="1">
    <location>
        <begin position="31"/>
        <end position="41"/>
    </location>
</feature>
<reference evidence="2" key="1">
    <citation type="submission" date="2019-07" db="EMBL/GenBank/DDBJ databases">
        <title>Annotation for the trematode Paragonimus miyazaki's.</title>
        <authorList>
            <person name="Choi Y.-J."/>
        </authorList>
    </citation>
    <scope>NUCLEOTIDE SEQUENCE</scope>
    <source>
        <strain evidence="2">Japan</strain>
    </source>
</reference>
<keyword evidence="3" id="KW-1185">Reference proteome</keyword>
<dbReference type="AlphaFoldDB" id="A0A8S9YJI9"/>
<dbReference type="EMBL" id="JTDE01004462">
    <property type="protein sequence ID" value="KAF7254964.1"/>
    <property type="molecule type" value="Genomic_DNA"/>
</dbReference>
<sequence length="159" mass="18052">MEQCRTDYEEDVKRLNEQADSLKSDHPARKPLLISLPRSSPSSVKPHSCAIEKGCNKRLDVQSYVNSLPDRAPSTKPTDTVLRIRSEHHRESGSISELGNLISICMGLPKKELKKFSGNPMDYWGFIQSFTSGVDRHTDDFANRLSYLIQYCNGGHWTR</sequence>
<evidence type="ECO:0000313" key="2">
    <source>
        <dbReference type="EMBL" id="KAF7254964.1"/>
    </source>
</evidence>
<feature type="compositionally biased region" description="Basic and acidic residues" evidence="1">
    <location>
        <begin position="1"/>
        <end position="28"/>
    </location>
</feature>
<evidence type="ECO:0000313" key="3">
    <source>
        <dbReference type="Proteomes" id="UP000822476"/>
    </source>
</evidence>
<organism evidence="2 3">
    <name type="scientific">Paragonimus skrjabini miyazakii</name>
    <dbReference type="NCBI Taxonomy" id="59628"/>
    <lineage>
        <taxon>Eukaryota</taxon>
        <taxon>Metazoa</taxon>
        <taxon>Spiralia</taxon>
        <taxon>Lophotrochozoa</taxon>
        <taxon>Platyhelminthes</taxon>
        <taxon>Trematoda</taxon>
        <taxon>Digenea</taxon>
        <taxon>Plagiorchiida</taxon>
        <taxon>Troglotremata</taxon>
        <taxon>Troglotrematidae</taxon>
        <taxon>Paragonimus</taxon>
    </lineage>
</organism>
<comment type="caution">
    <text evidence="2">The sequence shown here is derived from an EMBL/GenBank/DDBJ whole genome shotgun (WGS) entry which is preliminary data.</text>
</comment>
<gene>
    <name evidence="2" type="ORF">EG68_08436</name>
</gene>
<evidence type="ECO:0000256" key="1">
    <source>
        <dbReference type="SAM" id="MobiDB-lite"/>
    </source>
</evidence>
<dbReference type="Proteomes" id="UP000822476">
    <property type="component" value="Unassembled WGS sequence"/>
</dbReference>
<accession>A0A8S9YJI9</accession>